<name>A0A4U5NWR4_STECR</name>
<reference evidence="1 2" key="2">
    <citation type="journal article" date="2019" name="G3 (Bethesda)">
        <title>Hybrid Assembly of the Genome of the Entomopathogenic Nematode Steinernema carpocapsae Identifies the X-Chromosome.</title>
        <authorList>
            <person name="Serra L."/>
            <person name="Macchietto M."/>
            <person name="Macias-Munoz A."/>
            <person name="McGill C.J."/>
            <person name="Rodriguez I.M."/>
            <person name="Rodriguez B."/>
            <person name="Murad R."/>
            <person name="Mortazavi A."/>
        </authorList>
    </citation>
    <scope>NUCLEOTIDE SEQUENCE [LARGE SCALE GENOMIC DNA]</scope>
    <source>
        <strain evidence="1 2">ALL</strain>
    </source>
</reference>
<comment type="caution">
    <text evidence="1">The sequence shown here is derived from an EMBL/GenBank/DDBJ whole genome shotgun (WGS) entry which is preliminary data.</text>
</comment>
<accession>A0A4U5NWR4</accession>
<gene>
    <name evidence="1" type="ORF">L596_012052</name>
</gene>
<dbReference type="EMBL" id="AZBU02000003">
    <property type="protein sequence ID" value="TKR87693.1"/>
    <property type="molecule type" value="Genomic_DNA"/>
</dbReference>
<organism evidence="1 2">
    <name type="scientific">Steinernema carpocapsae</name>
    <name type="common">Entomopathogenic nematode</name>
    <dbReference type="NCBI Taxonomy" id="34508"/>
    <lineage>
        <taxon>Eukaryota</taxon>
        <taxon>Metazoa</taxon>
        <taxon>Ecdysozoa</taxon>
        <taxon>Nematoda</taxon>
        <taxon>Chromadorea</taxon>
        <taxon>Rhabditida</taxon>
        <taxon>Tylenchina</taxon>
        <taxon>Panagrolaimomorpha</taxon>
        <taxon>Strongyloidoidea</taxon>
        <taxon>Steinernematidae</taxon>
        <taxon>Steinernema</taxon>
    </lineage>
</organism>
<dbReference type="Proteomes" id="UP000298663">
    <property type="component" value="Unassembled WGS sequence"/>
</dbReference>
<proteinExistence type="predicted"/>
<evidence type="ECO:0000313" key="1">
    <source>
        <dbReference type="EMBL" id="TKR87693.1"/>
    </source>
</evidence>
<reference evidence="1 2" key="1">
    <citation type="journal article" date="2015" name="Genome Biol.">
        <title>Comparative genomics of Steinernema reveals deeply conserved gene regulatory networks.</title>
        <authorList>
            <person name="Dillman A.R."/>
            <person name="Macchietto M."/>
            <person name="Porter C.F."/>
            <person name="Rogers A."/>
            <person name="Williams B."/>
            <person name="Antoshechkin I."/>
            <person name="Lee M.M."/>
            <person name="Goodwin Z."/>
            <person name="Lu X."/>
            <person name="Lewis E.E."/>
            <person name="Goodrich-Blair H."/>
            <person name="Stock S.P."/>
            <person name="Adams B.J."/>
            <person name="Sternberg P.W."/>
            <person name="Mortazavi A."/>
        </authorList>
    </citation>
    <scope>NUCLEOTIDE SEQUENCE [LARGE SCALE GENOMIC DNA]</scope>
    <source>
        <strain evidence="1 2">ALL</strain>
    </source>
</reference>
<dbReference type="AlphaFoldDB" id="A0A4U5NWR4"/>
<sequence>MENQHEDNGGTDGRDIRFRFRNGTITLPLSWSKSLLEAKQANVSAALRRPAFLQARSGSRRDSPDVAVVCGVRRSADCARVR</sequence>
<keyword evidence="2" id="KW-1185">Reference proteome</keyword>
<protein>
    <submittedName>
        <fullName evidence="1">Uncharacterized protein</fullName>
    </submittedName>
</protein>
<evidence type="ECO:0000313" key="2">
    <source>
        <dbReference type="Proteomes" id="UP000298663"/>
    </source>
</evidence>